<accession>A0A9W9BS98</accession>
<dbReference type="CDD" id="cd00303">
    <property type="entry name" value="retropepsin_like"/>
    <property type="match status" value="1"/>
</dbReference>
<protein>
    <submittedName>
        <fullName evidence="1">Uncharacterized protein</fullName>
    </submittedName>
</protein>
<proteinExistence type="predicted"/>
<gene>
    <name evidence="1" type="ORF">N0V84_003640</name>
</gene>
<dbReference type="OrthoDB" id="6079484at2759"/>
<dbReference type="InterPro" id="IPR021109">
    <property type="entry name" value="Peptidase_aspartic_dom_sf"/>
</dbReference>
<dbReference type="Proteomes" id="UP001140502">
    <property type="component" value="Unassembled WGS sequence"/>
</dbReference>
<evidence type="ECO:0000313" key="1">
    <source>
        <dbReference type="EMBL" id="KAJ4325096.1"/>
    </source>
</evidence>
<sequence length="261" mass="30649">MLDCAILPTCRNDLILSGHFLRITKTLTKFKSRLKESLRHSLGTRLRLNLVGGERHRFWGKLNDEHTLALPDTGSDVMLMSTWWAECNNFNISKDPGHQLELELADGSTVFTSGIVRDATWSFGYSTRTIRSDFYLLDDLDVNVVFSNDFIFELDIYSEFAEFMLQLDPKPGLSDLCNIRLIIQSPDARKAERVRRDRIRDEINALDPEKRNEAWDKEHQRRLIWDRHRERHENETWIAAVNQQKLANAKACWWKRTFRRG</sequence>
<dbReference type="AlphaFoldDB" id="A0A9W9BS98"/>
<evidence type="ECO:0000313" key="2">
    <source>
        <dbReference type="Proteomes" id="UP001140502"/>
    </source>
</evidence>
<reference evidence="1" key="1">
    <citation type="submission" date="2022-10" db="EMBL/GenBank/DDBJ databases">
        <title>Tapping the CABI collections for fungal endophytes: first genome assemblies for Collariella, Neodidymelliopsis, Ascochyta clinopodiicola, Didymella pomorum, Didymosphaeria variabile, Neocosmospora piperis and Neocucurbitaria cava.</title>
        <authorList>
            <person name="Hill R."/>
        </authorList>
    </citation>
    <scope>NUCLEOTIDE SEQUENCE</scope>
    <source>
        <strain evidence="1">IMI 366586</strain>
    </source>
</reference>
<name>A0A9W9BS98_9HYPO</name>
<dbReference type="Gene3D" id="2.40.70.10">
    <property type="entry name" value="Acid Proteases"/>
    <property type="match status" value="1"/>
</dbReference>
<comment type="caution">
    <text evidence="1">The sequence shown here is derived from an EMBL/GenBank/DDBJ whole genome shotgun (WGS) entry which is preliminary data.</text>
</comment>
<keyword evidence="2" id="KW-1185">Reference proteome</keyword>
<dbReference type="EMBL" id="JAPEUR010000053">
    <property type="protein sequence ID" value="KAJ4325096.1"/>
    <property type="molecule type" value="Genomic_DNA"/>
</dbReference>
<organism evidence="1 2">
    <name type="scientific">Fusarium piperis</name>
    <dbReference type="NCBI Taxonomy" id="1435070"/>
    <lineage>
        <taxon>Eukaryota</taxon>
        <taxon>Fungi</taxon>
        <taxon>Dikarya</taxon>
        <taxon>Ascomycota</taxon>
        <taxon>Pezizomycotina</taxon>
        <taxon>Sordariomycetes</taxon>
        <taxon>Hypocreomycetidae</taxon>
        <taxon>Hypocreales</taxon>
        <taxon>Nectriaceae</taxon>
        <taxon>Fusarium</taxon>
        <taxon>Fusarium solani species complex</taxon>
    </lineage>
</organism>